<dbReference type="GO" id="GO:0006631">
    <property type="term" value="P:fatty acid metabolic process"/>
    <property type="evidence" value="ECO:0007669"/>
    <property type="project" value="TreeGrafter"/>
</dbReference>
<sequence length="93" mass="10858">MAEIKSFDEAVKFISDKDKKPKKSVPNARKLRLYGLFKQQKDGDVQGSQPWSIQLEARAKWDEWAKYKGMSKEDAQTEYVKEVNSQIKEFEIS</sequence>
<dbReference type="AlphaFoldDB" id="A0A7S2U011"/>
<dbReference type="InterPro" id="IPR014352">
    <property type="entry name" value="FERM/acyl-CoA-bd_prot_sf"/>
</dbReference>
<evidence type="ECO:0000256" key="1">
    <source>
        <dbReference type="ARBA" id="ARBA00023121"/>
    </source>
</evidence>
<accession>A0A7S2U011</accession>
<evidence type="ECO:0000259" key="2">
    <source>
        <dbReference type="PROSITE" id="PS51228"/>
    </source>
</evidence>
<organism evidence="3">
    <name type="scientific">Lotharella oceanica</name>
    <dbReference type="NCBI Taxonomy" id="641309"/>
    <lineage>
        <taxon>Eukaryota</taxon>
        <taxon>Sar</taxon>
        <taxon>Rhizaria</taxon>
        <taxon>Cercozoa</taxon>
        <taxon>Chlorarachniophyceae</taxon>
        <taxon>Lotharella</taxon>
    </lineage>
</organism>
<keyword evidence="1" id="KW-0446">Lipid-binding</keyword>
<dbReference type="PRINTS" id="PR00689">
    <property type="entry name" value="ACOABINDINGP"/>
</dbReference>
<evidence type="ECO:0000313" key="3">
    <source>
        <dbReference type="EMBL" id="CAD9773956.1"/>
    </source>
</evidence>
<dbReference type="PANTHER" id="PTHR23310">
    <property type="entry name" value="ACYL-COA-BINDING PROTEIN, ACBP"/>
    <property type="match status" value="1"/>
</dbReference>
<protein>
    <recommendedName>
        <fullName evidence="2">ACB domain-containing protein</fullName>
    </recommendedName>
</protein>
<dbReference type="Pfam" id="PF00887">
    <property type="entry name" value="ACBP"/>
    <property type="match status" value="1"/>
</dbReference>
<dbReference type="PANTHER" id="PTHR23310:SF115">
    <property type="entry name" value="ACB DOMAIN-CONTAINING PROTEIN"/>
    <property type="match status" value="1"/>
</dbReference>
<reference evidence="3" key="1">
    <citation type="submission" date="2021-01" db="EMBL/GenBank/DDBJ databases">
        <authorList>
            <person name="Corre E."/>
            <person name="Pelletier E."/>
            <person name="Niang G."/>
            <person name="Scheremetjew M."/>
            <person name="Finn R."/>
            <person name="Kale V."/>
            <person name="Holt S."/>
            <person name="Cochrane G."/>
            <person name="Meng A."/>
            <person name="Brown T."/>
            <person name="Cohen L."/>
        </authorList>
    </citation>
    <scope>NUCLEOTIDE SEQUENCE</scope>
    <source>
        <strain evidence="3">CCMP622</strain>
    </source>
</reference>
<dbReference type="GO" id="GO:0000062">
    <property type="term" value="F:fatty-acyl-CoA binding"/>
    <property type="evidence" value="ECO:0007669"/>
    <property type="project" value="InterPro"/>
</dbReference>
<name>A0A7S2U011_9EUKA</name>
<dbReference type="SUPFAM" id="SSF47027">
    <property type="entry name" value="Acyl-CoA binding protein"/>
    <property type="match status" value="1"/>
</dbReference>
<proteinExistence type="predicted"/>
<dbReference type="EMBL" id="HBHP01029078">
    <property type="protein sequence ID" value="CAD9773956.1"/>
    <property type="molecule type" value="Transcribed_RNA"/>
</dbReference>
<feature type="domain" description="ACB" evidence="2">
    <location>
        <begin position="1"/>
        <end position="92"/>
    </location>
</feature>
<dbReference type="InterPro" id="IPR035984">
    <property type="entry name" value="Acyl-CoA-binding_sf"/>
</dbReference>
<dbReference type="Gene3D" id="1.20.80.10">
    <property type="match status" value="1"/>
</dbReference>
<gene>
    <name evidence="3" type="ORF">LSP00402_LOCUS17948</name>
</gene>
<dbReference type="InterPro" id="IPR000582">
    <property type="entry name" value="Acyl-CoA-binding_protein"/>
</dbReference>
<dbReference type="PROSITE" id="PS51228">
    <property type="entry name" value="ACB_2"/>
    <property type="match status" value="1"/>
</dbReference>